<gene>
    <name evidence="8" type="ORF">HJG44_11715</name>
</gene>
<evidence type="ECO:0000313" key="8">
    <source>
        <dbReference type="EMBL" id="NNM73046.1"/>
    </source>
</evidence>
<evidence type="ECO:0000313" key="9">
    <source>
        <dbReference type="Proteomes" id="UP000564885"/>
    </source>
</evidence>
<protein>
    <submittedName>
        <fullName evidence="8">Chromate transporter</fullName>
    </submittedName>
</protein>
<keyword evidence="3" id="KW-1003">Cell membrane</keyword>
<feature type="transmembrane region" description="Helical" evidence="7">
    <location>
        <begin position="23"/>
        <end position="42"/>
    </location>
</feature>
<evidence type="ECO:0000256" key="1">
    <source>
        <dbReference type="ARBA" id="ARBA00004651"/>
    </source>
</evidence>
<keyword evidence="4 7" id="KW-0812">Transmembrane</keyword>
<evidence type="ECO:0000256" key="5">
    <source>
        <dbReference type="ARBA" id="ARBA00022989"/>
    </source>
</evidence>
<dbReference type="PANTHER" id="PTHR43663">
    <property type="entry name" value="CHROMATE TRANSPORT PROTEIN-RELATED"/>
    <property type="match status" value="1"/>
</dbReference>
<dbReference type="InterPro" id="IPR052518">
    <property type="entry name" value="CHR_Transporter"/>
</dbReference>
<dbReference type="Proteomes" id="UP000564885">
    <property type="component" value="Unassembled WGS sequence"/>
</dbReference>
<proteinExistence type="inferred from homology"/>
<dbReference type="GO" id="GO:0015109">
    <property type="term" value="F:chromate transmembrane transporter activity"/>
    <property type="evidence" value="ECO:0007669"/>
    <property type="project" value="InterPro"/>
</dbReference>
<feature type="transmembrane region" description="Helical" evidence="7">
    <location>
        <begin position="118"/>
        <end position="140"/>
    </location>
</feature>
<evidence type="ECO:0000256" key="3">
    <source>
        <dbReference type="ARBA" id="ARBA00022475"/>
    </source>
</evidence>
<dbReference type="Pfam" id="PF02417">
    <property type="entry name" value="Chromate_transp"/>
    <property type="match status" value="1"/>
</dbReference>
<reference evidence="8 9" key="1">
    <citation type="submission" date="2020-04" db="EMBL/GenBank/DDBJ databases">
        <title>Enterovirga sp. isolate from soil.</title>
        <authorList>
            <person name="Chea S."/>
            <person name="Kim D.-U."/>
        </authorList>
    </citation>
    <scope>NUCLEOTIDE SEQUENCE [LARGE SCALE GENOMIC DNA]</scope>
    <source>
        <strain evidence="8 9">DB1703</strain>
    </source>
</reference>
<keyword evidence="6 7" id="KW-0472">Membrane</keyword>
<sequence length="192" mass="20022">MSSPAAPPMPSAREAAGPSLSELFLGCARISAFAFGGVLPWARYVMVERYRWLTPDEFTDTLALAQLLPGPNIVNMSVAIGARFHGIAGALAAVLGIIGLPVAVVLVLAAFYSGFADVPVVQGALAGMAAAAAGLILGMAGKMAAPILQRRFWPAAPFIALTFVAVALLRLPLWPVLVVLAPLSIAAHWRLR</sequence>
<feature type="transmembrane region" description="Helical" evidence="7">
    <location>
        <begin position="152"/>
        <end position="168"/>
    </location>
</feature>
<dbReference type="InterPro" id="IPR003370">
    <property type="entry name" value="Chromate_transpt"/>
</dbReference>
<dbReference type="AlphaFoldDB" id="A0A849HZU8"/>
<comment type="caution">
    <text evidence="8">The sequence shown here is derived from an EMBL/GenBank/DDBJ whole genome shotgun (WGS) entry which is preliminary data.</text>
</comment>
<evidence type="ECO:0000256" key="7">
    <source>
        <dbReference type="SAM" id="Phobius"/>
    </source>
</evidence>
<evidence type="ECO:0000256" key="6">
    <source>
        <dbReference type="ARBA" id="ARBA00023136"/>
    </source>
</evidence>
<name>A0A849HZU8_9HYPH</name>
<organism evidence="8 9">
    <name type="scientific">Enterovirga aerilata</name>
    <dbReference type="NCBI Taxonomy" id="2730920"/>
    <lineage>
        <taxon>Bacteria</taxon>
        <taxon>Pseudomonadati</taxon>
        <taxon>Pseudomonadota</taxon>
        <taxon>Alphaproteobacteria</taxon>
        <taxon>Hyphomicrobiales</taxon>
        <taxon>Methylobacteriaceae</taxon>
        <taxon>Enterovirga</taxon>
    </lineage>
</organism>
<keyword evidence="9" id="KW-1185">Reference proteome</keyword>
<accession>A0A849HZU8</accession>
<dbReference type="PANTHER" id="PTHR43663:SF1">
    <property type="entry name" value="CHROMATE TRANSPORTER"/>
    <property type="match status" value="1"/>
</dbReference>
<dbReference type="GO" id="GO:0005886">
    <property type="term" value="C:plasma membrane"/>
    <property type="evidence" value="ECO:0007669"/>
    <property type="project" value="UniProtKB-SubCell"/>
</dbReference>
<comment type="subcellular location">
    <subcellularLocation>
        <location evidence="1">Cell membrane</location>
        <topology evidence="1">Multi-pass membrane protein</topology>
    </subcellularLocation>
</comment>
<evidence type="ECO:0000256" key="2">
    <source>
        <dbReference type="ARBA" id="ARBA00005262"/>
    </source>
</evidence>
<dbReference type="EMBL" id="JABEPP010000003">
    <property type="protein sequence ID" value="NNM73046.1"/>
    <property type="molecule type" value="Genomic_DNA"/>
</dbReference>
<keyword evidence="5 7" id="KW-1133">Transmembrane helix</keyword>
<comment type="similarity">
    <text evidence="2">Belongs to the chromate ion transporter (CHR) (TC 2.A.51) family.</text>
</comment>
<feature type="transmembrane region" description="Helical" evidence="7">
    <location>
        <begin position="86"/>
        <end position="112"/>
    </location>
</feature>
<evidence type="ECO:0000256" key="4">
    <source>
        <dbReference type="ARBA" id="ARBA00022692"/>
    </source>
</evidence>